<evidence type="ECO:0000256" key="1">
    <source>
        <dbReference type="ARBA" id="ARBA00022741"/>
    </source>
</evidence>
<dbReference type="Gene3D" id="3.40.50.300">
    <property type="entry name" value="P-loop containing nucleotide triphosphate hydrolases"/>
    <property type="match status" value="3"/>
</dbReference>
<dbReference type="PANTHER" id="PTHR11070">
    <property type="entry name" value="UVRD / RECB / PCRA DNA HELICASE FAMILY MEMBER"/>
    <property type="match status" value="1"/>
</dbReference>
<dbReference type="GO" id="GO:0005524">
    <property type="term" value="F:ATP binding"/>
    <property type="evidence" value="ECO:0007669"/>
    <property type="project" value="UniProtKB-UniRule"/>
</dbReference>
<dbReference type="GO" id="GO:0043138">
    <property type="term" value="F:3'-5' DNA helicase activity"/>
    <property type="evidence" value="ECO:0007669"/>
    <property type="project" value="TreeGrafter"/>
</dbReference>
<protein>
    <submittedName>
        <fullName evidence="7">Helicase</fullName>
    </submittedName>
</protein>
<dbReference type="OrthoDB" id="9787585at2"/>
<keyword evidence="1 5" id="KW-0547">Nucleotide-binding</keyword>
<dbReference type="InterPro" id="IPR048228">
    <property type="entry name" value="HelD_bacillota"/>
</dbReference>
<dbReference type="PANTHER" id="PTHR11070:SF17">
    <property type="entry name" value="DNA HELICASE IV"/>
    <property type="match status" value="1"/>
</dbReference>
<evidence type="ECO:0000313" key="7">
    <source>
        <dbReference type="EMBL" id="AZN38765.1"/>
    </source>
</evidence>
<evidence type="ECO:0000256" key="2">
    <source>
        <dbReference type="ARBA" id="ARBA00022801"/>
    </source>
</evidence>
<dbReference type="GO" id="GO:0000725">
    <property type="term" value="P:recombinational repair"/>
    <property type="evidence" value="ECO:0007669"/>
    <property type="project" value="TreeGrafter"/>
</dbReference>
<feature type="binding site" evidence="5">
    <location>
        <begin position="232"/>
        <end position="239"/>
    </location>
    <ligand>
        <name>ATP</name>
        <dbReference type="ChEBI" id="CHEBI:30616"/>
    </ligand>
</feature>
<dbReference type="InterPro" id="IPR013986">
    <property type="entry name" value="DExx_box_DNA_helicase_dom_sf"/>
</dbReference>
<evidence type="ECO:0000259" key="6">
    <source>
        <dbReference type="PROSITE" id="PS51198"/>
    </source>
</evidence>
<dbReference type="RefSeq" id="WP_126012192.1">
    <property type="nucleotide sequence ID" value="NZ_CP034437.1"/>
</dbReference>
<keyword evidence="4 5" id="KW-0067">ATP-binding</keyword>
<keyword evidence="8" id="KW-1185">Reference proteome</keyword>
<feature type="domain" description="UvrD-like helicase ATP-binding" evidence="6">
    <location>
        <begin position="211"/>
        <end position="648"/>
    </location>
</feature>
<dbReference type="Pfam" id="PF00580">
    <property type="entry name" value="UvrD-helicase"/>
    <property type="match status" value="1"/>
</dbReference>
<evidence type="ECO:0000256" key="3">
    <source>
        <dbReference type="ARBA" id="ARBA00022806"/>
    </source>
</evidence>
<dbReference type="NCBIfam" id="NF041464">
    <property type="entry name" value="HelD_BACSU"/>
    <property type="match status" value="2"/>
</dbReference>
<evidence type="ECO:0000256" key="4">
    <source>
        <dbReference type="ARBA" id="ARBA00022840"/>
    </source>
</evidence>
<dbReference type="Proteomes" id="UP000272528">
    <property type="component" value="Chromosome"/>
</dbReference>
<keyword evidence="2 5" id="KW-0378">Hydrolase</keyword>
<dbReference type="SUPFAM" id="SSF52540">
    <property type="entry name" value="P-loop containing nucleoside triphosphate hydrolases"/>
    <property type="match status" value="1"/>
</dbReference>
<dbReference type="InterPro" id="IPR027785">
    <property type="entry name" value="UvrD-like_helicase_C"/>
</dbReference>
<dbReference type="PROSITE" id="PS51198">
    <property type="entry name" value="UVRD_HELICASE_ATP_BIND"/>
    <property type="match status" value="1"/>
</dbReference>
<reference evidence="8" key="1">
    <citation type="submission" date="2018-12" db="EMBL/GenBank/DDBJ databases">
        <title>Genome sequence of Peanibacillus sp.</title>
        <authorList>
            <person name="Subramani G."/>
            <person name="Srinivasan S."/>
            <person name="Kim M.K."/>
        </authorList>
    </citation>
    <scope>NUCLEOTIDE SEQUENCE [LARGE SCALE GENOMIC DNA]</scope>
    <source>
        <strain evidence="8">18JY67-1</strain>
    </source>
</reference>
<evidence type="ECO:0000256" key="5">
    <source>
        <dbReference type="PROSITE-ProRule" id="PRU00560"/>
    </source>
</evidence>
<evidence type="ECO:0000313" key="8">
    <source>
        <dbReference type="Proteomes" id="UP000272528"/>
    </source>
</evidence>
<organism evidence="7 8">
    <name type="scientific">Paenibacillus albus</name>
    <dbReference type="NCBI Taxonomy" id="2495582"/>
    <lineage>
        <taxon>Bacteria</taxon>
        <taxon>Bacillati</taxon>
        <taxon>Bacillota</taxon>
        <taxon>Bacilli</taxon>
        <taxon>Bacillales</taxon>
        <taxon>Paenibacillaceae</taxon>
        <taxon>Paenibacillus</taxon>
    </lineage>
</organism>
<dbReference type="InterPro" id="IPR027417">
    <property type="entry name" value="P-loop_NTPase"/>
</dbReference>
<dbReference type="GO" id="GO:0005829">
    <property type="term" value="C:cytosol"/>
    <property type="evidence" value="ECO:0007669"/>
    <property type="project" value="TreeGrafter"/>
</dbReference>
<dbReference type="EMBL" id="CP034437">
    <property type="protein sequence ID" value="AZN38765.1"/>
    <property type="molecule type" value="Genomic_DNA"/>
</dbReference>
<dbReference type="Pfam" id="PF13538">
    <property type="entry name" value="UvrD_C_2"/>
    <property type="match status" value="1"/>
</dbReference>
<proteinExistence type="predicted"/>
<gene>
    <name evidence="7" type="ORF">EJC50_03050</name>
</gene>
<name>A0A3S8ZZA6_9BACL</name>
<keyword evidence="3 5" id="KW-0347">Helicase</keyword>
<accession>A0A3S8ZZA6</accession>
<dbReference type="AlphaFoldDB" id="A0A3S8ZZA6"/>
<dbReference type="Gene3D" id="1.10.10.160">
    <property type="match status" value="1"/>
</dbReference>
<dbReference type="KEGG" id="palb:EJC50_03050"/>
<dbReference type="GO" id="GO:0003677">
    <property type="term" value="F:DNA binding"/>
    <property type="evidence" value="ECO:0007669"/>
    <property type="project" value="InterPro"/>
</dbReference>
<dbReference type="InterPro" id="IPR014016">
    <property type="entry name" value="UvrD-like_ATP-bd"/>
</dbReference>
<sequence>MISENDWKQEQARLKQVTETLRTKIEELAPEVSGLRNQVTDFAKKFWEDVTVNTSTFDDFEETLYSIRQQEALLSERERSHKQRLQRYNNMKRMLPSPYFGRIDYEEKGSPESEQIYIGVSSLVDEDGLGFLVYDWRTPIASMYYDHSPGSAAYATPGGVIEGTMLLKRQYQIKSGELRSVFDTSVTIGDELLQQALGRGADAQMKSIVATIQKEQNAIIRDDKSRMLIVQGAAGSGKTSAALQRAAYLLYKHRGRLRADQIVLFSPNPMFNSYVSTVLPELGEENMQQTTFQEYLAYWLGNQMRLEDPFDQIEYVLSAAGDSDSAYEARLQGIRYKASESFLHALQHYADWLCQEGMLFSGIWFREREIITAEQMAEQFYSYDSSIKLANRALLLRDWLQQQLASIERKERKAEWVKDELDYLDNEQYEEAHKAVLKKYERNEAVFDFAQSYIDQYEDFQGTEQGEGDAYDIADQEEEHLRRMIVKESFAPLRRDARRYKFIDFARLYGQMFSENASKYAEMTGTDEAGLPEKWAEICAQTRAKLSGSELLYEDATPFLYLKELVEGVRMNTDVRHVFVDEGQDYSPFQYAFLKRLFPRARMTVLGDFGQAIFVQSTILHEADSPLARIYGPDETRLIRLVRSYRSTKEIVEFTKAMLPDGTDIVPFERYGGKPQLVRLSNSGERAARITSDLASLRAEGFDSIAVITKTAAEARAAYDALSAEGGEELRLITKETLTFEKGVAVIPAYLAKGVEFDAVLVYDASAQTYSRESERKLFYTVCTRAMHRLRLYAVGDAAPYMKQLDTSLFEE</sequence>
<dbReference type="GO" id="GO:0016787">
    <property type="term" value="F:hydrolase activity"/>
    <property type="evidence" value="ECO:0007669"/>
    <property type="project" value="UniProtKB-UniRule"/>
</dbReference>
<dbReference type="InterPro" id="IPR000212">
    <property type="entry name" value="DNA_helicase_UvrD/REP"/>
</dbReference>